<dbReference type="Proteomes" id="UP000546324">
    <property type="component" value="Unassembled WGS sequence"/>
</dbReference>
<accession>A0A7X0G3R4</accession>
<evidence type="ECO:0000256" key="1">
    <source>
        <dbReference type="SAM" id="MobiDB-lite"/>
    </source>
</evidence>
<organism evidence="2 3">
    <name type="scientific">Actinomadura coerulea</name>
    <dbReference type="NCBI Taxonomy" id="46159"/>
    <lineage>
        <taxon>Bacteria</taxon>
        <taxon>Bacillati</taxon>
        <taxon>Actinomycetota</taxon>
        <taxon>Actinomycetes</taxon>
        <taxon>Streptosporangiales</taxon>
        <taxon>Thermomonosporaceae</taxon>
        <taxon>Actinomadura</taxon>
    </lineage>
</organism>
<evidence type="ECO:0000313" key="3">
    <source>
        <dbReference type="Proteomes" id="UP000546324"/>
    </source>
</evidence>
<name>A0A7X0G3R4_9ACTN</name>
<dbReference type="AlphaFoldDB" id="A0A7X0G3R4"/>
<reference evidence="2 3" key="1">
    <citation type="submission" date="2020-08" db="EMBL/GenBank/DDBJ databases">
        <title>Sequencing the genomes of 1000 actinobacteria strains.</title>
        <authorList>
            <person name="Klenk H.-P."/>
        </authorList>
    </citation>
    <scope>NUCLEOTIDE SEQUENCE [LARGE SCALE GENOMIC DNA]</scope>
    <source>
        <strain evidence="2 3">DSM 43675</strain>
    </source>
</reference>
<comment type="caution">
    <text evidence="2">The sequence shown here is derived from an EMBL/GenBank/DDBJ whole genome shotgun (WGS) entry which is preliminary data.</text>
</comment>
<evidence type="ECO:0000313" key="2">
    <source>
        <dbReference type="EMBL" id="MBB6398908.1"/>
    </source>
</evidence>
<dbReference type="EMBL" id="JACHMQ010000001">
    <property type="protein sequence ID" value="MBB6398908.1"/>
    <property type="molecule type" value="Genomic_DNA"/>
</dbReference>
<dbReference type="RefSeq" id="WP_185030332.1">
    <property type="nucleotide sequence ID" value="NZ_JACHMQ010000001.1"/>
</dbReference>
<sequence>MTDKPDPLVPALSPPLDRRRAMLESISAKSARLLSMKTDANGKPIAHADPQDDPPPAA</sequence>
<keyword evidence="3" id="KW-1185">Reference proteome</keyword>
<proteinExistence type="predicted"/>
<feature type="region of interest" description="Disordered" evidence="1">
    <location>
        <begin position="35"/>
        <end position="58"/>
    </location>
</feature>
<gene>
    <name evidence="2" type="ORF">BKA00_005822</name>
</gene>
<protein>
    <submittedName>
        <fullName evidence="2">Uncharacterized protein</fullName>
    </submittedName>
</protein>